<dbReference type="CDD" id="cd06533">
    <property type="entry name" value="Glyco_transf_WecG_TagA"/>
    <property type="match status" value="1"/>
</dbReference>
<evidence type="ECO:0008006" key="5">
    <source>
        <dbReference type="Google" id="ProtNLM"/>
    </source>
</evidence>
<dbReference type="Pfam" id="PF03808">
    <property type="entry name" value="Glyco_tran_WecG"/>
    <property type="match status" value="1"/>
</dbReference>
<evidence type="ECO:0000256" key="2">
    <source>
        <dbReference type="ARBA" id="ARBA00022679"/>
    </source>
</evidence>
<protein>
    <recommendedName>
        <fullName evidence="5">Glycosyltransferase</fullName>
    </recommendedName>
</protein>
<evidence type="ECO:0000313" key="4">
    <source>
        <dbReference type="Proteomes" id="UP000662200"/>
    </source>
</evidence>
<evidence type="ECO:0000313" key="3">
    <source>
        <dbReference type="EMBL" id="GGK14526.1"/>
    </source>
</evidence>
<dbReference type="NCBIfam" id="TIGR00696">
    <property type="entry name" value="wecG_tagA_cpsF"/>
    <property type="match status" value="1"/>
</dbReference>
<gene>
    <name evidence="3" type="ORF">GCM10010124_03820</name>
</gene>
<name>A0A8J3BHG0_9ACTN</name>
<dbReference type="EMBL" id="BMQC01000001">
    <property type="protein sequence ID" value="GGK14526.1"/>
    <property type="molecule type" value="Genomic_DNA"/>
</dbReference>
<comment type="caution">
    <text evidence="3">The sequence shown here is derived from an EMBL/GenBank/DDBJ whole genome shotgun (WGS) entry which is preliminary data.</text>
</comment>
<proteinExistence type="predicted"/>
<keyword evidence="1" id="KW-0328">Glycosyltransferase</keyword>
<organism evidence="3 4">
    <name type="scientific">Pilimelia terevasa</name>
    <dbReference type="NCBI Taxonomy" id="53372"/>
    <lineage>
        <taxon>Bacteria</taxon>
        <taxon>Bacillati</taxon>
        <taxon>Actinomycetota</taxon>
        <taxon>Actinomycetes</taxon>
        <taxon>Micromonosporales</taxon>
        <taxon>Micromonosporaceae</taxon>
        <taxon>Pilimelia</taxon>
    </lineage>
</organism>
<dbReference type="AlphaFoldDB" id="A0A8J3BHG0"/>
<dbReference type="PANTHER" id="PTHR34136">
    <property type="match status" value="1"/>
</dbReference>
<dbReference type="GO" id="GO:0016758">
    <property type="term" value="F:hexosyltransferase activity"/>
    <property type="evidence" value="ECO:0007669"/>
    <property type="project" value="TreeGrafter"/>
</dbReference>
<dbReference type="InterPro" id="IPR004629">
    <property type="entry name" value="WecG_TagA_CpsF"/>
</dbReference>
<evidence type="ECO:0000256" key="1">
    <source>
        <dbReference type="ARBA" id="ARBA00022676"/>
    </source>
</evidence>
<sequence length="279" mass="29276">MGAFLSQQDTFAQVAVGAGRFHACTEVEVVSAVRAALRRGVGGRIITPNVDILRQARRDPAVRGYLADASLVVADGMPLVWASRLAGTPLPERVAGSSLVRSLAAGLAHDRRSLYLLGGAPATAGTDGDPDGALRAAATLAHAHPGLRIAGAHSPAYGFEKDPAALDAVCAAVAAARPDLVCVGVGFPKQESVISVLRRRRPGAWYLGCGAAINFVAGDQHRAPAWMQRSGLEWAHRLAAEPRRLAGRYLGHDAPYALGLLARATLTRYRPAPAPRPRS</sequence>
<dbReference type="Proteomes" id="UP000662200">
    <property type="component" value="Unassembled WGS sequence"/>
</dbReference>
<keyword evidence="2" id="KW-0808">Transferase</keyword>
<reference evidence="3" key="1">
    <citation type="journal article" date="2014" name="Int. J. Syst. Evol. Microbiol.">
        <title>Complete genome sequence of Corynebacterium casei LMG S-19264T (=DSM 44701T), isolated from a smear-ripened cheese.</title>
        <authorList>
            <consortium name="US DOE Joint Genome Institute (JGI-PGF)"/>
            <person name="Walter F."/>
            <person name="Albersmeier A."/>
            <person name="Kalinowski J."/>
            <person name="Ruckert C."/>
        </authorList>
    </citation>
    <scope>NUCLEOTIDE SEQUENCE</scope>
    <source>
        <strain evidence="3">JCM 3091</strain>
    </source>
</reference>
<dbReference type="PANTHER" id="PTHR34136:SF1">
    <property type="entry name" value="UDP-N-ACETYL-D-MANNOSAMINURONIC ACID TRANSFERASE"/>
    <property type="match status" value="1"/>
</dbReference>
<reference evidence="3" key="2">
    <citation type="submission" date="2020-09" db="EMBL/GenBank/DDBJ databases">
        <authorList>
            <person name="Sun Q."/>
            <person name="Ohkuma M."/>
        </authorList>
    </citation>
    <scope>NUCLEOTIDE SEQUENCE</scope>
    <source>
        <strain evidence="3">JCM 3091</strain>
    </source>
</reference>
<keyword evidence="4" id="KW-1185">Reference proteome</keyword>
<accession>A0A8J3BHG0</accession>